<dbReference type="InterPro" id="IPR012340">
    <property type="entry name" value="NA-bd_OB-fold"/>
</dbReference>
<sequence>MASKTLVLPGETISPDILPTPTNPNLLLKLGPGLRHVPPSTITSTIAGPLCIDQKKNAIWVENNSGRYIPQPNDLIIATVHHSSTDFYSCSITPHTTFPQLPQLAFEGATKKTRPQLNSGSLIYARVLTASKHTDPEIVCYNPSTGKSEGMGELKGGMVFDISLGLARRVLMAKQREDGGIAVLEEIAENVAFEVAVGRNGKVWVKSGGVKETLLVGRALQEADVQGLGVEEQVKLVRKMIRQV</sequence>
<keyword evidence="5" id="KW-0698">rRNA processing</keyword>
<organism evidence="11 12">
    <name type="scientific">Lepraria finkii</name>
    <dbReference type="NCBI Taxonomy" id="1340010"/>
    <lineage>
        <taxon>Eukaryota</taxon>
        <taxon>Fungi</taxon>
        <taxon>Dikarya</taxon>
        <taxon>Ascomycota</taxon>
        <taxon>Pezizomycotina</taxon>
        <taxon>Lecanoromycetes</taxon>
        <taxon>OSLEUM clade</taxon>
        <taxon>Lecanoromycetidae</taxon>
        <taxon>Lecanorales</taxon>
        <taxon>Lecanorineae</taxon>
        <taxon>Stereocaulaceae</taxon>
        <taxon>Lepraria</taxon>
    </lineage>
</organism>
<proteinExistence type="inferred from homology"/>
<keyword evidence="8" id="KW-0539">Nucleus</keyword>
<dbReference type="EMBL" id="JBHFEH010000014">
    <property type="protein sequence ID" value="KAL2054584.1"/>
    <property type="molecule type" value="Genomic_DNA"/>
</dbReference>
<dbReference type="InterPro" id="IPR004088">
    <property type="entry name" value="KH_dom_type_1"/>
</dbReference>
<evidence type="ECO:0000256" key="7">
    <source>
        <dbReference type="ARBA" id="ARBA00022884"/>
    </source>
</evidence>
<feature type="domain" description="Ig-like" evidence="10">
    <location>
        <begin position="15"/>
        <end position="93"/>
    </location>
</feature>
<evidence type="ECO:0000256" key="1">
    <source>
        <dbReference type="ARBA" id="ARBA00004496"/>
    </source>
</evidence>
<dbReference type="Gene3D" id="2.40.50.140">
    <property type="entry name" value="Nucleic acid-binding proteins"/>
    <property type="match status" value="1"/>
</dbReference>
<evidence type="ECO:0000256" key="8">
    <source>
        <dbReference type="ARBA" id="ARBA00023242"/>
    </source>
</evidence>
<dbReference type="InterPro" id="IPR036612">
    <property type="entry name" value="KH_dom_type_1_sf"/>
</dbReference>
<dbReference type="InterPro" id="IPR037319">
    <property type="entry name" value="Rrp40_S1"/>
</dbReference>
<dbReference type="InterPro" id="IPR041054">
    <property type="entry name" value="Rrp40_N_euk"/>
</dbReference>
<dbReference type="CDD" id="cd05790">
    <property type="entry name" value="S1_Rrp40"/>
    <property type="match status" value="1"/>
</dbReference>
<dbReference type="PROSITE" id="PS50835">
    <property type="entry name" value="IG_LIKE"/>
    <property type="match status" value="1"/>
</dbReference>
<dbReference type="Pfam" id="PF18311">
    <property type="entry name" value="Rrp40_N"/>
    <property type="match status" value="1"/>
</dbReference>
<dbReference type="PANTHER" id="PTHR21321:SF1">
    <property type="entry name" value="EXOSOME COMPLEX COMPONENT RRP40"/>
    <property type="match status" value="1"/>
</dbReference>
<dbReference type="InterPro" id="IPR026699">
    <property type="entry name" value="Exosome_RNA_bind1/RRP40/RRP4"/>
</dbReference>
<dbReference type="PANTHER" id="PTHR21321">
    <property type="entry name" value="PNAS-3 RELATED"/>
    <property type="match status" value="1"/>
</dbReference>
<evidence type="ECO:0000256" key="5">
    <source>
        <dbReference type="ARBA" id="ARBA00022552"/>
    </source>
</evidence>
<dbReference type="InterPro" id="IPR049469">
    <property type="entry name" value="RRP40_KH-I"/>
</dbReference>
<evidence type="ECO:0000256" key="4">
    <source>
        <dbReference type="ARBA" id="ARBA00022490"/>
    </source>
</evidence>
<name>A0ABR4B9P0_9LECA</name>
<dbReference type="SUPFAM" id="SSF54791">
    <property type="entry name" value="Eukaryotic type KH-domain (KH-domain type I)"/>
    <property type="match status" value="1"/>
</dbReference>
<evidence type="ECO:0000313" key="11">
    <source>
        <dbReference type="EMBL" id="KAL2054584.1"/>
    </source>
</evidence>
<comment type="subcellular location">
    <subcellularLocation>
        <location evidence="1">Cytoplasm</location>
    </subcellularLocation>
    <subcellularLocation>
        <location evidence="2">Nucleus</location>
        <location evidence="2">Nucleolus</location>
    </subcellularLocation>
</comment>
<comment type="similarity">
    <text evidence="3">Belongs to the RRP40 family.</text>
</comment>
<gene>
    <name evidence="11" type="ORF">ABVK25_004886</name>
</gene>
<protein>
    <recommendedName>
        <fullName evidence="9">Ribosomal RNA-processing protein 40</fullName>
    </recommendedName>
</protein>
<evidence type="ECO:0000256" key="3">
    <source>
        <dbReference type="ARBA" id="ARBA00007841"/>
    </source>
</evidence>
<evidence type="ECO:0000259" key="10">
    <source>
        <dbReference type="PROSITE" id="PS50835"/>
    </source>
</evidence>
<dbReference type="SUPFAM" id="SSF110324">
    <property type="entry name" value="Ribosomal L27 protein-like"/>
    <property type="match status" value="1"/>
</dbReference>
<evidence type="ECO:0000256" key="9">
    <source>
        <dbReference type="ARBA" id="ARBA00030615"/>
    </source>
</evidence>
<evidence type="ECO:0000256" key="2">
    <source>
        <dbReference type="ARBA" id="ARBA00004604"/>
    </source>
</evidence>
<dbReference type="Pfam" id="PF15985">
    <property type="entry name" value="KH_6"/>
    <property type="match status" value="1"/>
</dbReference>
<accession>A0ABR4B9P0</accession>
<keyword evidence="6" id="KW-0271">Exosome</keyword>
<dbReference type="InterPro" id="IPR007110">
    <property type="entry name" value="Ig-like_dom"/>
</dbReference>
<keyword evidence="4" id="KW-0963">Cytoplasm</keyword>
<keyword evidence="12" id="KW-1185">Reference proteome</keyword>
<dbReference type="Pfam" id="PF21262">
    <property type="entry name" value="RRP40_S1"/>
    <property type="match status" value="1"/>
</dbReference>
<reference evidence="11 12" key="1">
    <citation type="submission" date="2024-09" db="EMBL/GenBank/DDBJ databases">
        <title>Rethinking Asexuality: The Enigmatic Case of Functional Sexual Genes in Lepraria (Stereocaulaceae).</title>
        <authorList>
            <person name="Doellman M."/>
            <person name="Sun Y."/>
            <person name="Barcenas-Pena A."/>
            <person name="Lumbsch H.T."/>
            <person name="Grewe F."/>
        </authorList>
    </citation>
    <scope>NUCLEOTIDE SEQUENCE [LARGE SCALE GENOMIC DNA]</scope>
    <source>
        <strain evidence="11 12">Grewe 0041</strain>
    </source>
</reference>
<comment type="caution">
    <text evidence="11">The sequence shown here is derived from an EMBL/GenBank/DDBJ whole genome shotgun (WGS) entry which is preliminary data.</text>
</comment>
<dbReference type="SUPFAM" id="SSF50249">
    <property type="entry name" value="Nucleic acid-binding proteins"/>
    <property type="match status" value="1"/>
</dbReference>
<dbReference type="Proteomes" id="UP001590951">
    <property type="component" value="Unassembled WGS sequence"/>
</dbReference>
<dbReference type="Gene3D" id="2.40.50.100">
    <property type="match status" value="1"/>
</dbReference>
<dbReference type="Gene3D" id="3.30.1370.10">
    <property type="entry name" value="K Homology domain, type 1"/>
    <property type="match status" value="1"/>
</dbReference>
<keyword evidence="7" id="KW-0694">RNA-binding</keyword>
<dbReference type="CDD" id="cd22526">
    <property type="entry name" value="KH-I_Rrp40"/>
    <property type="match status" value="1"/>
</dbReference>
<evidence type="ECO:0000313" key="12">
    <source>
        <dbReference type="Proteomes" id="UP001590951"/>
    </source>
</evidence>
<evidence type="ECO:0000256" key="6">
    <source>
        <dbReference type="ARBA" id="ARBA00022835"/>
    </source>
</evidence>